<proteinExistence type="inferred from homology"/>
<feature type="transmembrane region" description="Helical" evidence="7">
    <location>
        <begin position="177"/>
        <end position="195"/>
    </location>
</feature>
<comment type="function">
    <text evidence="7">Catalyzes the transfer of the diacylglyceryl group from phosphatidylglycerol to the sulfhydryl group of the N-terminal cysteine of a prolipoprotein, the first step in the formation of mature lipoproteins.</text>
</comment>
<dbReference type="PANTHER" id="PTHR30589">
    <property type="entry name" value="PROLIPOPROTEIN DIACYLGLYCERYL TRANSFERASE"/>
    <property type="match status" value="1"/>
</dbReference>
<evidence type="ECO:0000313" key="9">
    <source>
        <dbReference type="Proteomes" id="UP000004846"/>
    </source>
</evidence>
<dbReference type="UniPathway" id="UPA00664"/>
<keyword evidence="4 7" id="KW-0812">Transmembrane</keyword>
<keyword evidence="2 7" id="KW-1003">Cell membrane</keyword>
<dbReference type="Pfam" id="PF01790">
    <property type="entry name" value="LGT"/>
    <property type="match status" value="1"/>
</dbReference>
<comment type="subcellular location">
    <subcellularLocation>
        <location evidence="7">Cell membrane</location>
        <topology evidence="7">Multi-pass membrane protein</topology>
    </subcellularLocation>
</comment>
<gene>
    <name evidence="7 8" type="primary">lgt</name>
    <name evidence="8" type="ORF">HMPREF9498_01694</name>
</gene>
<feature type="transmembrane region" description="Helical" evidence="7">
    <location>
        <begin position="20"/>
        <end position="41"/>
    </location>
</feature>
<dbReference type="GO" id="GO:0042158">
    <property type="term" value="P:lipoprotein biosynthetic process"/>
    <property type="evidence" value="ECO:0007669"/>
    <property type="project" value="UniProtKB-UniRule"/>
</dbReference>
<comment type="pathway">
    <text evidence="7">Protein modification; lipoprotein biosynthesis (diacylglyceryl transfer).</text>
</comment>
<evidence type="ECO:0000256" key="3">
    <source>
        <dbReference type="ARBA" id="ARBA00022679"/>
    </source>
</evidence>
<dbReference type="GO" id="GO:0008961">
    <property type="term" value="F:phosphatidylglycerol-prolipoprotein diacylglyceryl transferase activity"/>
    <property type="evidence" value="ECO:0007669"/>
    <property type="project" value="UniProtKB-UniRule"/>
</dbReference>
<dbReference type="PROSITE" id="PS01311">
    <property type="entry name" value="LGT"/>
    <property type="match status" value="1"/>
</dbReference>
<dbReference type="PANTHER" id="PTHR30589:SF0">
    <property type="entry name" value="PHOSPHATIDYLGLYCEROL--PROLIPOPROTEIN DIACYLGLYCERYL TRANSFERASE"/>
    <property type="match status" value="1"/>
</dbReference>
<organism evidence="8 9">
    <name type="scientific">Enterococcus faecalis TX4248</name>
    <dbReference type="NCBI Taxonomy" id="749495"/>
    <lineage>
        <taxon>Bacteria</taxon>
        <taxon>Bacillati</taxon>
        <taxon>Bacillota</taxon>
        <taxon>Bacilli</taxon>
        <taxon>Lactobacillales</taxon>
        <taxon>Enterococcaceae</taxon>
        <taxon>Enterococcus</taxon>
    </lineage>
</organism>
<keyword evidence="5 7" id="KW-1133">Transmembrane helix</keyword>
<feature type="binding site" evidence="7">
    <location>
        <position position="135"/>
    </location>
    <ligand>
        <name>a 1,2-diacyl-sn-glycero-3-phospho-(1'-sn-glycerol)</name>
        <dbReference type="ChEBI" id="CHEBI:64716"/>
    </ligand>
</feature>
<evidence type="ECO:0000256" key="1">
    <source>
        <dbReference type="ARBA" id="ARBA00007150"/>
    </source>
</evidence>
<feature type="transmembrane region" description="Helical" evidence="7">
    <location>
        <begin position="238"/>
        <end position="256"/>
    </location>
</feature>
<evidence type="ECO:0000313" key="8">
    <source>
        <dbReference type="EMBL" id="EFM82756.1"/>
    </source>
</evidence>
<dbReference type="SMR" id="A0A125W6E0"/>
<dbReference type="Proteomes" id="UP000004846">
    <property type="component" value="Unassembled WGS sequence"/>
</dbReference>
<dbReference type="NCBIfam" id="TIGR00544">
    <property type="entry name" value="lgt"/>
    <property type="match status" value="1"/>
</dbReference>
<evidence type="ECO:0000256" key="4">
    <source>
        <dbReference type="ARBA" id="ARBA00022692"/>
    </source>
</evidence>
<protein>
    <recommendedName>
        <fullName evidence="7">Phosphatidylglycerol--prolipoprotein diacylglyceryl transferase</fullName>
        <ecNumber evidence="7">2.5.1.145</ecNumber>
    </recommendedName>
</protein>
<dbReference type="AlphaFoldDB" id="A0A125W6E0"/>
<keyword evidence="3 7" id="KW-0808">Transferase</keyword>
<dbReference type="HOGENOM" id="CLU_013386_0_1_9"/>
<feature type="transmembrane region" description="Helical" evidence="7">
    <location>
        <begin position="207"/>
        <end position="226"/>
    </location>
</feature>
<evidence type="ECO:0000256" key="6">
    <source>
        <dbReference type="ARBA" id="ARBA00023136"/>
    </source>
</evidence>
<evidence type="ECO:0000256" key="7">
    <source>
        <dbReference type="HAMAP-Rule" id="MF_01147"/>
    </source>
</evidence>
<dbReference type="EMBL" id="AEBR01000054">
    <property type="protein sequence ID" value="EFM82756.1"/>
    <property type="molecule type" value="Genomic_DNA"/>
</dbReference>
<feature type="transmembrane region" description="Helical" evidence="7">
    <location>
        <begin position="53"/>
        <end position="72"/>
    </location>
</feature>
<sequence length="278" mass="31996">MMLAQVNSIAFRLFGIPVYWYAIIIVSGIALAVWLSSREAVRVGLKEDDVFDFMLWGLPAAIVGARLYYVAFQWQDYVDNPIEIFFTRNGGLAIYGGLIGGGLALFFFTRHRFISTWTFLDIAAPSVILAQAIGRWGNFMNHEAYGPATTRQFLENLHLPTFIIDNMNINGTYHQPTFLYESVWNVLGFIVLVLLRKKPHFLKEGEVFLGYIIWYSFGRFFIEGLRMDSLYAFSNIRVSQLLSLVMFVAAIVIVIVRRRNPNLKFYNREKQKKKITTS</sequence>
<dbReference type="GO" id="GO:0005886">
    <property type="term" value="C:plasma membrane"/>
    <property type="evidence" value="ECO:0007669"/>
    <property type="project" value="UniProtKB-SubCell"/>
</dbReference>
<keyword evidence="8" id="KW-0328">Glycosyltransferase</keyword>
<comment type="catalytic activity">
    <reaction evidence="7">
        <text>L-cysteinyl-[prolipoprotein] + a 1,2-diacyl-sn-glycero-3-phospho-(1'-sn-glycerol) = an S-1,2-diacyl-sn-glyceryl-L-cysteinyl-[prolipoprotein] + sn-glycerol 1-phosphate + H(+)</text>
        <dbReference type="Rhea" id="RHEA:56712"/>
        <dbReference type="Rhea" id="RHEA-COMP:14679"/>
        <dbReference type="Rhea" id="RHEA-COMP:14680"/>
        <dbReference type="ChEBI" id="CHEBI:15378"/>
        <dbReference type="ChEBI" id="CHEBI:29950"/>
        <dbReference type="ChEBI" id="CHEBI:57685"/>
        <dbReference type="ChEBI" id="CHEBI:64716"/>
        <dbReference type="ChEBI" id="CHEBI:140658"/>
        <dbReference type="EC" id="2.5.1.145"/>
    </reaction>
</comment>
<evidence type="ECO:0000256" key="5">
    <source>
        <dbReference type="ARBA" id="ARBA00022989"/>
    </source>
</evidence>
<comment type="similarity">
    <text evidence="1 7">Belongs to the Lgt family.</text>
</comment>
<dbReference type="EC" id="2.5.1.145" evidence="7"/>
<feature type="transmembrane region" description="Helical" evidence="7">
    <location>
        <begin position="92"/>
        <end position="109"/>
    </location>
</feature>
<dbReference type="HAMAP" id="MF_01147">
    <property type="entry name" value="Lgt"/>
    <property type="match status" value="1"/>
</dbReference>
<accession>A0A125W6E0</accession>
<comment type="caution">
    <text evidence="8">The sequence shown here is derived from an EMBL/GenBank/DDBJ whole genome shotgun (WGS) entry which is preliminary data.</text>
</comment>
<evidence type="ECO:0000256" key="2">
    <source>
        <dbReference type="ARBA" id="ARBA00022475"/>
    </source>
</evidence>
<dbReference type="InterPro" id="IPR001640">
    <property type="entry name" value="Lgt"/>
</dbReference>
<name>A0A125W6E0_ENTFL</name>
<keyword evidence="6 7" id="KW-0472">Membrane</keyword>
<reference evidence="8 9" key="1">
    <citation type="submission" date="2010-07" db="EMBL/GenBank/DDBJ databases">
        <authorList>
            <person name="Sid Ahmed O."/>
        </authorList>
    </citation>
    <scope>NUCLEOTIDE SEQUENCE [LARGE SCALE GENOMIC DNA]</scope>
    <source>
        <strain evidence="8 9">TX4248</strain>
    </source>
</reference>
<keyword evidence="8" id="KW-0449">Lipoprotein</keyword>